<organism evidence="2 3">
    <name type="scientific">Porites lobata</name>
    <dbReference type="NCBI Taxonomy" id="104759"/>
    <lineage>
        <taxon>Eukaryota</taxon>
        <taxon>Metazoa</taxon>
        <taxon>Cnidaria</taxon>
        <taxon>Anthozoa</taxon>
        <taxon>Hexacorallia</taxon>
        <taxon>Scleractinia</taxon>
        <taxon>Fungiina</taxon>
        <taxon>Poritidae</taxon>
        <taxon>Porites</taxon>
    </lineage>
</organism>
<feature type="region of interest" description="Disordered" evidence="1">
    <location>
        <begin position="1"/>
        <end position="38"/>
    </location>
</feature>
<accession>A0ABN8P6X4</accession>
<evidence type="ECO:0000256" key="1">
    <source>
        <dbReference type="SAM" id="MobiDB-lite"/>
    </source>
</evidence>
<gene>
    <name evidence="2" type="ORF">PLOB_00038269</name>
</gene>
<dbReference type="EMBL" id="CALNXK010000057">
    <property type="protein sequence ID" value="CAH3136084.1"/>
    <property type="molecule type" value="Genomic_DNA"/>
</dbReference>
<dbReference type="Proteomes" id="UP001159405">
    <property type="component" value="Unassembled WGS sequence"/>
</dbReference>
<reference evidence="2 3" key="1">
    <citation type="submission" date="2022-05" db="EMBL/GenBank/DDBJ databases">
        <authorList>
            <consortium name="Genoscope - CEA"/>
            <person name="William W."/>
        </authorList>
    </citation>
    <scope>NUCLEOTIDE SEQUENCE [LARGE SCALE GENOMIC DNA]</scope>
</reference>
<feature type="compositionally biased region" description="Polar residues" evidence="1">
    <location>
        <begin position="18"/>
        <end position="38"/>
    </location>
</feature>
<sequence>MPKAKTETRPHSERSKGLSRTSPGNSVQASSTASHSLVSTRVQANGSGAVLSPSSVAISQAFSSQGMPFKSVLPPHFLETLVAKVADQVSHRFSTVLPAQTTTPASSQLTEVAVCMLIFKHLDVHLCLTFHQWTRPHQFPRFS</sequence>
<protein>
    <submittedName>
        <fullName evidence="2">Uncharacterized protein</fullName>
    </submittedName>
</protein>
<proteinExistence type="predicted"/>
<comment type="caution">
    <text evidence="2">The sequence shown here is derived from an EMBL/GenBank/DDBJ whole genome shotgun (WGS) entry which is preliminary data.</text>
</comment>
<feature type="compositionally biased region" description="Basic and acidic residues" evidence="1">
    <location>
        <begin position="1"/>
        <end position="16"/>
    </location>
</feature>
<name>A0ABN8P6X4_9CNID</name>
<evidence type="ECO:0000313" key="3">
    <source>
        <dbReference type="Proteomes" id="UP001159405"/>
    </source>
</evidence>
<keyword evidence="3" id="KW-1185">Reference proteome</keyword>
<evidence type="ECO:0000313" key="2">
    <source>
        <dbReference type="EMBL" id="CAH3136084.1"/>
    </source>
</evidence>